<evidence type="ECO:0000313" key="4">
    <source>
        <dbReference type="EMBL" id="MFC4354034.1"/>
    </source>
</evidence>
<protein>
    <submittedName>
        <fullName evidence="4">D-alanyl-D-alanine carboxypeptidase/D-alanyl-D-alanine-endopeptidase</fullName>
        <ecNumber evidence="4">3.4.16.4</ecNumber>
    </submittedName>
</protein>
<keyword evidence="2 4" id="KW-0378">Hydrolase</keyword>
<dbReference type="GO" id="GO:0009002">
    <property type="term" value="F:serine-type D-Ala-D-Ala carboxypeptidase activity"/>
    <property type="evidence" value="ECO:0007669"/>
    <property type="project" value="UniProtKB-EC"/>
</dbReference>
<dbReference type="EC" id="3.4.16.4" evidence="4"/>
<reference evidence="5" key="1">
    <citation type="journal article" date="2019" name="Int. J. Syst. Evol. Microbiol.">
        <title>The Global Catalogue of Microorganisms (GCM) 10K type strain sequencing project: providing services to taxonomists for standard genome sequencing and annotation.</title>
        <authorList>
            <consortium name="The Broad Institute Genomics Platform"/>
            <consortium name="The Broad Institute Genome Sequencing Center for Infectious Disease"/>
            <person name="Wu L."/>
            <person name="Ma J."/>
        </authorList>
    </citation>
    <scope>NUCLEOTIDE SEQUENCE [LARGE SCALE GENOMIC DNA]</scope>
    <source>
        <strain evidence="5">CCUG 50353</strain>
    </source>
</reference>
<dbReference type="RefSeq" id="WP_378140026.1">
    <property type="nucleotide sequence ID" value="NZ_JBHSEF010000009.1"/>
</dbReference>
<sequence length="490" mass="53120">MKRKITWMAAILLAFSLFGEHSQAEASTDYTHIRNAANSILSDSRFQRSNTSVTIRKASTGEIVYFFHPDKAVTPASTMKLMTGASALGLLGEDHRFTTSMWTNGKKVSKTLHGNLYLKGQGDPTLLKADLTNFAKQLKAQGIVRINGSIVGDDTWFDSQRTTGAIQKEDEPYYYAAQISGLTISPSTDYDAGSMIVSASPGAVGGRAKVSLEPMTSVVSVSNQTKTVPRGYANTVKITRKSGTNTIVITGNIPVGAGTKKEWISVSNPTAYTLDVFKRALLAEGIHFAPGQGKVVTGSVPTFATPLAEKKSQTLKQLLPVYMKLSNNTIAETLVKEMGQKVNGEGSWSAGIEAMRTYGTSIGLDMSQWRFEDGSGLSYSNRLTSRQVSELLYAVRQESWSNTFVHSLPVGGVNNRITGGTLRYRLDTTATRGITKAKTGSLRNTKALAGYTKTADGEELIFTILTDRNPTNMIPLIDRLVISISNAKRK</sequence>
<dbReference type="NCBIfam" id="TIGR00666">
    <property type="entry name" value="PBP4"/>
    <property type="match status" value="1"/>
</dbReference>
<dbReference type="PANTHER" id="PTHR30023">
    <property type="entry name" value="D-ALANYL-D-ALANINE CARBOXYPEPTIDASE"/>
    <property type="match status" value="1"/>
</dbReference>
<evidence type="ECO:0000256" key="3">
    <source>
        <dbReference type="SAM" id="SignalP"/>
    </source>
</evidence>
<dbReference type="PRINTS" id="PR00922">
    <property type="entry name" value="DADACBPTASE3"/>
</dbReference>
<dbReference type="Proteomes" id="UP001595733">
    <property type="component" value="Unassembled WGS sequence"/>
</dbReference>
<dbReference type="InterPro" id="IPR000667">
    <property type="entry name" value="Peptidase_S13"/>
</dbReference>
<keyword evidence="4" id="KW-0121">Carboxypeptidase</keyword>
<comment type="caution">
    <text evidence="4">The sequence shown here is derived from an EMBL/GenBank/DDBJ whole genome shotgun (WGS) entry which is preliminary data.</text>
</comment>
<dbReference type="PANTHER" id="PTHR30023:SF0">
    <property type="entry name" value="PENICILLIN-SENSITIVE CARBOXYPEPTIDASE A"/>
    <property type="match status" value="1"/>
</dbReference>
<comment type="similarity">
    <text evidence="1">Belongs to the peptidase S13 family.</text>
</comment>
<gene>
    <name evidence="4" type="primary">dacB</name>
    <name evidence="4" type="ORF">ACFO0S_02990</name>
</gene>
<evidence type="ECO:0000256" key="1">
    <source>
        <dbReference type="ARBA" id="ARBA00006096"/>
    </source>
</evidence>
<dbReference type="InterPro" id="IPR012338">
    <property type="entry name" value="Beta-lactam/transpept-like"/>
</dbReference>
<keyword evidence="4" id="KW-0645">Protease</keyword>
<keyword evidence="5" id="KW-1185">Reference proteome</keyword>
<dbReference type="EMBL" id="JBHSEF010000009">
    <property type="protein sequence ID" value="MFC4354034.1"/>
    <property type="molecule type" value="Genomic_DNA"/>
</dbReference>
<feature type="signal peptide" evidence="3">
    <location>
        <begin position="1"/>
        <end position="26"/>
    </location>
</feature>
<dbReference type="Pfam" id="PF02113">
    <property type="entry name" value="Peptidase_S13"/>
    <property type="match status" value="1"/>
</dbReference>
<evidence type="ECO:0000256" key="2">
    <source>
        <dbReference type="ARBA" id="ARBA00022801"/>
    </source>
</evidence>
<proteinExistence type="inferred from homology"/>
<feature type="chain" id="PRO_5045062485" evidence="3">
    <location>
        <begin position="27"/>
        <end position="490"/>
    </location>
</feature>
<dbReference type="Gene3D" id="3.50.80.20">
    <property type="entry name" value="D-Ala-D-Ala carboxypeptidase C, peptidase S13"/>
    <property type="match status" value="1"/>
</dbReference>
<dbReference type="Gene3D" id="3.40.710.10">
    <property type="entry name" value="DD-peptidase/beta-lactamase superfamily"/>
    <property type="match status" value="2"/>
</dbReference>
<evidence type="ECO:0000313" key="5">
    <source>
        <dbReference type="Proteomes" id="UP001595733"/>
    </source>
</evidence>
<organism evidence="4 5">
    <name type="scientific">Chryseomicrobium palamuruense</name>
    <dbReference type="NCBI Taxonomy" id="682973"/>
    <lineage>
        <taxon>Bacteria</taxon>
        <taxon>Bacillati</taxon>
        <taxon>Bacillota</taxon>
        <taxon>Bacilli</taxon>
        <taxon>Bacillales</taxon>
        <taxon>Caryophanaceae</taxon>
        <taxon>Chryseomicrobium</taxon>
    </lineage>
</organism>
<name>A0ABV8UU52_9BACL</name>
<keyword evidence="3" id="KW-0732">Signal</keyword>
<accession>A0ABV8UU52</accession>
<dbReference type="SUPFAM" id="SSF56601">
    <property type="entry name" value="beta-lactamase/transpeptidase-like"/>
    <property type="match status" value="1"/>
</dbReference>